<evidence type="ECO:0000313" key="5">
    <source>
        <dbReference type="Proteomes" id="UP001501842"/>
    </source>
</evidence>
<dbReference type="SUPFAM" id="SSF53850">
    <property type="entry name" value="Periplasmic binding protein-like II"/>
    <property type="match status" value="1"/>
</dbReference>
<dbReference type="RefSeq" id="WP_344452644.1">
    <property type="nucleotide sequence ID" value="NZ_BAAATZ010000019.1"/>
</dbReference>
<keyword evidence="3" id="KW-0732">Signal</keyword>
<evidence type="ECO:0000313" key="4">
    <source>
        <dbReference type="EMBL" id="GAA2730999.1"/>
    </source>
</evidence>
<dbReference type="Gene3D" id="3.40.190.10">
    <property type="entry name" value="Periplasmic binding protein-like II"/>
    <property type="match status" value="2"/>
</dbReference>
<dbReference type="PANTHER" id="PTHR43649:SF29">
    <property type="entry name" value="OSMOPROTECTIVE COMPOUNDS-BINDING PROTEIN GGTB"/>
    <property type="match status" value="1"/>
</dbReference>
<keyword evidence="5" id="KW-1185">Reference proteome</keyword>
<dbReference type="Pfam" id="PF01547">
    <property type="entry name" value="SBP_bac_1"/>
    <property type="match status" value="1"/>
</dbReference>
<dbReference type="InterPro" id="IPR006059">
    <property type="entry name" value="SBP"/>
</dbReference>
<dbReference type="InterPro" id="IPR050490">
    <property type="entry name" value="Bact_solute-bd_prot1"/>
</dbReference>
<reference evidence="4 5" key="1">
    <citation type="journal article" date="2019" name="Int. J. Syst. Evol. Microbiol.">
        <title>The Global Catalogue of Microorganisms (GCM) 10K type strain sequencing project: providing services to taxonomists for standard genome sequencing and annotation.</title>
        <authorList>
            <consortium name="The Broad Institute Genomics Platform"/>
            <consortium name="The Broad Institute Genome Sequencing Center for Infectious Disease"/>
            <person name="Wu L."/>
            <person name="Ma J."/>
        </authorList>
    </citation>
    <scope>NUCLEOTIDE SEQUENCE [LARGE SCALE GENOMIC DNA]</scope>
    <source>
        <strain evidence="4 5">JCM 8201</strain>
    </source>
</reference>
<gene>
    <name evidence="4" type="ORF">GCM10010439_45380</name>
</gene>
<evidence type="ECO:0000256" key="1">
    <source>
        <dbReference type="ARBA" id="ARBA00008520"/>
    </source>
</evidence>
<feature type="chain" id="PRO_5045398712" evidence="3">
    <location>
        <begin position="25"/>
        <end position="436"/>
    </location>
</feature>
<dbReference type="PANTHER" id="PTHR43649">
    <property type="entry name" value="ARABINOSE-BINDING PROTEIN-RELATED"/>
    <property type="match status" value="1"/>
</dbReference>
<dbReference type="Proteomes" id="UP001501842">
    <property type="component" value="Unassembled WGS sequence"/>
</dbReference>
<proteinExistence type="inferred from homology"/>
<name>A0ABN3UDW7_9ACTN</name>
<protein>
    <submittedName>
        <fullName evidence="4">ABC transporter substrate-binding protein</fullName>
    </submittedName>
</protein>
<comment type="caution">
    <text evidence="4">The sequence shown here is derived from an EMBL/GenBank/DDBJ whole genome shotgun (WGS) entry which is preliminary data.</text>
</comment>
<sequence>MRTPRFIGVSLAAGLVLSSAAACSDDGGEETAAADLKGVTLEVAGPWSAGGGEQANFQKVLDGFAAETGAKVNFTSNGDTLITVLSSKIPGGGQPDVAMMPNQGAINDFAKKNWLVPLSADTQKATDENFAPIWKTLGTVGGTQYAVYFKAANKSTVWYRTKAFEDAGVQPPATWADWVKASQTIADSGVAPLSIAGADGWTLTDWFENVYLSQAGPDNYDKLAKHEIPWTDDTVKAALKTLAELWGKKEFINGGQQGALATDFPTSVVNTFKDPAKAAMVFEADFVSGVISENTEAKVGTDAQFFPFPAVGDSSPVVSGGDAAVILKDSKGAQELVEYLASPEAAKLWASNGGMVSPNKNLDLSVYPDDVQRSIAKSVIDAGDDVRFDMSDLAPASFGGTKGSGEWKILQDFLKNPADVDGAAEALEKAAAKAFE</sequence>
<evidence type="ECO:0000256" key="2">
    <source>
        <dbReference type="ARBA" id="ARBA00022448"/>
    </source>
</evidence>
<keyword evidence="2" id="KW-0813">Transport</keyword>
<comment type="similarity">
    <text evidence="1">Belongs to the bacterial solute-binding protein 1 family.</text>
</comment>
<feature type="signal peptide" evidence="3">
    <location>
        <begin position="1"/>
        <end position="24"/>
    </location>
</feature>
<dbReference type="EMBL" id="BAAATZ010000019">
    <property type="protein sequence ID" value="GAA2730999.1"/>
    <property type="molecule type" value="Genomic_DNA"/>
</dbReference>
<organism evidence="4 5">
    <name type="scientific">Actinocorallia aurantiaca</name>
    <dbReference type="NCBI Taxonomy" id="46204"/>
    <lineage>
        <taxon>Bacteria</taxon>
        <taxon>Bacillati</taxon>
        <taxon>Actinomycetota</taxon>
        <taxon>Actinomycetes</taxon>
        <taxon>Streptosporangiales</taxon>
        <taxon>Thermomonosporaceae</taxon>
        <taxon>Actinocorallia</taxon>
    </lineage>
</organism>
<evidence type="ECO:0000256" key="3">
    <source>
        <dbReference type="SAM" id="SignalP"/>
    </source>
</evidence>
<accession>A0ABN3UDW7</accession>
<dbReference type="PROSITE" id="PS51257">
    <property type="entry name" value="PROKAR_LIPOPROTEIN"/>
    <property type="match status" value="1"/>
</dbReference>